<dbReference type="AlphaFoldDB" id="A0A6A4G0A9"/>
<feature type="region of interest" description="Disordered" evidence="1">
    <location>
        <begin position="59"/>
        <end position="84"/>
    </location>
</feature>
<evidence type="ECO:0000259" key="3">
    <source>
        <dbReference type="Pfam" id="PF14681"/>
    </source>
</evidence>
<dbReference type="InterPro" id="IPR000836">
    <property type="entry name" value="PRTase_dom"/>
</dbReference>
<comment type="caution">
    <text evidence="6">The sequence shown here is derived from an EMBL/GenBank/DDBJ whole genome shotgun (WGS) entry which is preliminary data.</text>
</comment>
<dbReference type="Gene3D" id="1.10.10.60">
    <property type="entry name" value="Homeodomain-like"/>
    <property type="match status" value="1"/>
</dbReference>
<reference evidence="6 8" key="1">
    <citation type="submission" date="2018-08" db="EMBL/GenBank/DDBJ databases">
        <title>Genomic investigation of the strawberry pathogen Phytophthora fragariae indicates pathogenicity is determined by transcriptional variation in three key races.</title>
        <authorList>
            <person name="Adams T.M."/>
            <person name="Armitage A.D."/>
            <person name="Sobczyk M.K."/>
            <person name="Bates H.J."/>
            <person name="Dunwell J.M."/>
            <person name="Nellist C.F."/>
            <person name="Harrison R.J."/>
        </authorList>
    </citation>
    <scope>NUCLEOTIDE SEQUENCE [LARGE SCALE GENOMIC DNA]</scope>
    <source>
        <strain evidence="5 7">SCRP249</strain>
        <strain evidence="4 9">SCRP324</strain>
        <strain evidence="6 8">SCRP333</strain>
    </source>
</reference>
<feature type="domain" description="Phosphoribosyltransferase" evidence="3">
    <location>
        <begin position="168"/>
        <end position="363"/>
    </location>
</feature>
<dbReference type="SUPFAM" id="SSF53271">
    <property type="entry name" value="PRTase-like"/>
    <property type="match status" value="1"/>
</dbReference>
<evidence type="ECO:0000256" key="1">
    <source>
        <dbReference type="SAM" id="MobiDB-lite"/>
    </source>
</evidence>
<dbReference type="Gene3D" id="3.40.50.2020">
    <property type="match status" value="1"/>
</dbReference>
<feature type="region of interest" description="Disordered" evidence="1">
    <location>
        <begin position="1"/>
        <end position="25"/>
    </location>
</feature>
<dbReference type="InterPro" id="IPR007889">
    <property type="entry name" value="HTH_Psq"/>
</dbReference>
<sequence length="366" mass="40283">MATSERDTRNDDERHTAPQVEAPLDCNMQLQPVGEFMALHAEANATSTTHGQQMPIAAEQEEASKTKENEGNAGNAPHKKPKKRVRYLRDTERHNIIKRIENGEKQAALAREYGVTRAAICHIKKNRDEIITRYDLLVKQAQEIDRAENVSDQPGEEGAVREVSSSSALLLMTTLRDYRTSPAAFRRAAGRLIMLLLEEALATISARTIEMTTTTGYPTYGLERTDDVCGVAVGAEGFPFLVLFHQMEPDAPQGSIDVGPDGHNGWRLEHMDLPSDITRYRVLLFSSTVNTGGGECKAIEALCSLGVEESRITLVIILCSADSLVTICNRFPDVRIVTSAIDSEVDPETQAIIPGMGDFVARYNGE</sequence>
<gene>
    <name evidence="5" type="ORF">PR001_g4015</name>
    <name evidence="4" type="ORF">PR002_g3954</name>
    <name evidence="6" type="ORF">PR003_g1670</name>
</gene>
<dbReference type="EMBL" id="QXFV01000157">
    <property type="protein sequence ID" value="KAE9047881.1"/>
    <property type="molecule type" value="Genomic_DNA"/>
</dbReference>
<dbReference type="InterPro" id="IPR009057">
    <property type="entry name" value="Homeodomain-like_sf"/>
</dbReference>
<feature type="domain" description="HTH psq-type" evidence="2">
    <location>
        <begin position="92"/>
        <end position="130"/>
    </location>
</feature>
<dbReference type="Pfam" id="PF14681">
    <property type="entry name" value="UPRTase"/>
    <property type="match status" value="1"/>
</dbReference>
<evidence type="ECO:0000313" key="6">
    <source>
        <dbReference type="EMBL" id="KAE9357700.1"/>
    </source>
</evidence>
<evidence type="ECO:0000259" key="2">
    <source>
        <dbReference type="Pfam" id="PF04218"/>
    </source>
</evidence>
<dbReference type="Proteomes" id="UP000429607">
    <property type="component" value="Unassembled WGS sequence"/>
</dbReference>
<dbReference type="Proteomes" id="UP000435112">
    <property type="component" value="Unassembled WGS sequence"/>
</dbReference>
<accession>A0A6A4G0A9</accession>
<feature type="compositionally biased region" description="Basic and acidic residues" evidence="1">
    <location>
        <begin position="1"/>
        <end position="16"/>
    </location>
</feature>
<organism evidence="6 8">
    <name type="scientific">Phytophthora rubi</name>
    <dbReference type="NCBI Taxonomy" id="129364"/>
    <lineage>
        <taxon>Eukaryota</taxon>
        <taxon>Sar</taxon>
        <taxon>Stramenopiles</taxon>
        <taxon>Oomycota</taxon>
        <taxon>Peronosporomycetes</taxon>
        <taxon>Peronosporales</taxon>
        <taxon>Peronosporaceae</taxon>
        <taxon>Phytophthora</taxon>
    </lineage>
</organism>
<dbReference type="Proteomes" id="UP000434957">
    <property type="component" value="Unassembled WGS sequence"/>
</dbReference>
<evidence type="ECO:0000313" key="4">
    <source>
        <dbReference type="EMBL" id="KAE9042370.1"/>
    </source>
</evidence>
<dbReference type="EMBL" id="QXFT01000047">
    <property type="protein sequence ID" value="KAE9357700.1"/>
    <property type="molecule type" value="Genomic_DNA"/>
</dbReference>
<evidence type="ECO:0000313" key="8">
    <source>
        <dbReference type="Proteomes" id="UP000434957"/>
    </source>
</evidence>
<keyword evidence="8" id="KW-1185">Reference proteome</keyword>
<name>A0A6A4G0A9_9STRA</name>
<dbReference type="InterPro" id="IPR029057">
    <property type="entry name" value="PRTase-like"/>
</dbReference>
<evidence type="ECO:0000313" key="5">
    <source>
        <dbReference type="EMBL" id="KAE9047881.1"/>
    </source>
</evidence>
<dbReference type="SUPFAM" id="SSF46689">
    <property type="entry name" value="Homeodomain-like"/>
    <property type="match status" value="1"/>
</dbReference>
<proteinExistence type="predicted"/>
<protein>
    <submittedName>
        <fullName evidence="6">Uncharacterized protein</fullName>
    </submittedName>
</protein>
<dbReference type="FunFam" id="1.10.10.60:FF:000753">
    <property type="match status" value="1"/>
</dbReference>
<dbReference type="Pfam" id="PF04218">
    <property type="entry name" value="CENP-B_N"/>
    <property type="match status" value="1"/>
</dbReference>
<evidence type="ECO:0000313" key="9">
    <source>
        <dbReference type="Proteomes" id="UP000435112"/>
    </source>
</evidence>
<dbReference type="OrthoDB" id="10257085at2759"/>
<dbReference type="GO" id="GO:0003677">
    <property type="term" value="F:DNA binding"/>
    <property type="evidence" value="ECO:0007669"/>
    <property type="project" value="InterPro"/>
</dbReference>
<evidence type="ECO:0000313" key="7">
    <source>
        <dbReference type="Proteomes" id="UP000429607"/>
    </source>
</evidence>
<dbReference type="EMBL" id="QXFU01000149">
    <property type="protein sequence ID" value="KAE9042370.1"/>
    <property type="molecule type" value="Genomic_DNA"/>
</dbReference>